<evidence type="ECO:0000256" key="4">
    <source>
        <dbReference type="PROSITE-ProRule" id="PRU00335"/>
    </source>
</evidence>
<organism evidence="6 7">
    <name type="scientific">Longimycelium tulufanense</name>
    <dbReference type="NCBI Taxonomy" id="907463"/>
    <lineage>
        <taxon>Bacteria</taxon>
        <taxon>Bacillati</taxon>
        <taxon>Actinomycetota</taxon>
        <taxon>Actinomycetes</taxon>
        <taxon>Pseudonocardiales</taxon>
        <taxon>Pseudonocardiaceae</taxon>
        <taxon>Longimycelium</taxon>
    </lineage>
</organism>
<dbReference type="AlphaFoldDB" id="A0A8J3FWQ5"/>
<dbReference type="InterPro" id="IPR001647">
    <property type="entry name" value="HTH_TetR"/>
</dbReference>
<dbReference type="Pfam" id="PF00440">
    <property type="entry name" value="TetR_N"/>
    <property type="match status" value="1"/>
</dbReference>
<accession>A0A8J3FWQ5</accession>
<dbReference type="PRINTS" id="PR00455">
    <property type="entry name" value="HTHTETR"/>
</dbReference>
<dbReference type="InterPro" id="IPR050109">
    <property type="entry name" value="HTH-type_TetR-like_transc_reg"/>
</dbReference>
<keyword evidence="7" id="KW-1185">Reference proteome</keyword>
<dbReference type="EMBL" id="BMMK01000030">
    <property type="protein sequence ID" value="GGM73583.1"/>
    <property type="molecule type" value="Genomic_DNA"/>
</dbReference>
<evidence type="ECO:0000259" key="5">
    <source>
        <dbReference type="PROSITE" id="PS50977"/>
    </source>
</evidence>
<keyword evidence="3" id="KW-0804">Transcription</keyword>
<evidence type="ECO:0000256" key="2">
    <source>
        <dbReference type="ARBA" id="ARBA00023125"/>
    </source>
</evidence>
<evidence type="ECO:0000313" key="7">
    <source>
        <dbReference type="Proteomes" id="UP000637578"/>
    </source>
</evidence>
<name>A0A8J3FWQ5_9PSEU</name>
<feature type="domain" description="HTH tetR-type" evidence="5">
    <location>
        <begin position="8"/>
        <end position="68"/>
    </location>
</feature>
<dbReference type="RefSeq" id="WP_189060902.1">
    <property type="nucleotide sequence ID" value="NZ_BMMK01000030.1"/>
</dbReference>
<proteinExistence type="predicted"/>
<dbReference type="GO" id="GO:0000976">
    <property type="term" value="F:transcription cis-regulatory region binding"/>
    <property type="evidence" value="ECO:0007669"/>
    <property type="project" value="TreeGrafter"/>
</dbReference>
<evidence type="ECO:0000256" key="3">
    <source>
        <dbReference type="ARBA" id="ARBA00023163"/>
    </source>
</evidence>
<evidence type="ECO:0000313" key="6">
    <source>
        <dbReference type="EMBL" id="GGM73583.1"/>
    </source>
</evidence>
<dbReference type="SUPFAM" id="SSF48498">
    <property type="entry name" value="Tetracyclin repressor-like, C-terminal domain"/>
    <property type="match status" value="1"/>
</dbReference>
<dbReference type="InterPro" id="IPR054126">
    <property type="entry name" value="CprB_TetR_C"/>
</dbReference>
<dbReference type="Gene3D" id="1.10.357.10">
    <property type="entry name" value="Tetracycline Repressor, domain 2"/>
    <property type="match status" value="1"/>
</dbReference>
<comment type="caution">
    <text evidence="6">The sequence shown here is derived from an EMBL/GenBank/DDBJ whole genome shotgun (WGS) entry which is preliminary data.</text>
</comment>
<dbReference type="Pfam" id="PF21935">
    <property type="entry name" value="TetR_C_45"/>
    <property type="match status" value="1"/>
</dbReference>
<keyword evidence="2 4" id="KW-0238">DNA-binding</keyword>
<dbReference type="InterPro" id="IPR009057">
    <property type="entry name" value="Homeodomain-like_sf"/>
</dbReference>
<gene>
    <name evidence="6" type="primary">mmfR</name>
    <name evidence="6" type="ORF">GCM10012275_50370</name>
</gene>
<dbReference type="Proteomes" id="UP000637578">
    <property type="component" value="Unassembled WGS sequence"/>
</dbReference>
<dbReference type="PROSITE" id="PS50977">
    <property type="entry name" value="HTH_TETR_2"/>
    <property type="match status" value="1"/>
</dbReference>
<dbReference type="GO" id="GO:0003700">
    <property type="term" value="F:DNA-binding transcription factor activity"/>
    <property type="evidence" value="ECO:0007669"/>
    <property type="project" value="TreeGrafter"/>
</dbReference>
<evidence type="ECO:0000256" key="1">
    <source>
        <dbReference type="ARBA" id="ARBA00023015"/>
    </source>
</evidence>
<dbReference type="InterPro" id="IPR036271">
    <property type="entry name" value="Tet_transcr_reg_TetR-rel_C_sf"/>
</dbReference>
<keyword evidence="1" id="KW-0805">Transcription regulation</keyword>
<feature type="DNA-binding region" description="H-T-H motif" evidence="4">
    <location>
        <begin position="31"/>
        <end position="50"/>
    </location>
</feature>
<sequence>MPQQHRAHATRRAILTAAAEEFDRAGYSATPLSAILRRSGVTKGAFYFHFPSKEALATALIGAQEAVWPELRERWAGRGCDPLQTLIGFVGDVVERIATDAVVRAGVRLSCEGGAIDAGLPSPYPLWERALHEMLDGAAGAGLLREGVQPASAARVLNAALVGARVVSCALNRCADVVERTRELWPVLLQGVAAEEWLHDWEDAAVR</sequence>
<dbReference type="NCBIfam" id="NF041196">
    <property type="entry name" value="ScbR_bind_reg"/>
    <property type="match status" value="1"/>
</dbReference>
<reference evidence="6" key="1">
    <citation type="journal article" date="2014" name="Int. J. Syst. Evol. Microbiol.">
        <title>Complete genome sequence of Corynebacterium casei LMG S-19264T (=DSM 44701T), isolated from a smear-ripened cheese.</title>
        <authorList>
            <consortium name="US DOE Joint Genome Institute (JGI-PGF)"/>
            <person name="Walter F."/>
            <person name="Albersmeier A."/>
            <person name="Kalinowski J."/>
            <person name="Ruckert C."/>
        </authorList>
    </citation>
    <scope>NUCLEOTIDE SEQUENCE</scope>
    <source>
        <strain evidence="6">CGMCC 4.5737</strain>
    </source>
</reference>
<dbReference type="PANTHER" id="PTHR30055:SF234">
    <property type="entry name" value="HTH-TYPE TRANSCRIPTIONAL REGULATOR BETI"/>
    <property type="match status" value="1"/>
</dbReference>
<dbReference type="PANTHER" id="PTHR30055">
    <property type="entry name" value="HTH-TYPE TRANSCRIPTIONAL REGULATOR RUTR"/>
    <property type="match status" value="1"/>
</dbReference>
<protein>
    <submittedName>
        <fullName evidence="6">TetR family transcriptional regulator</fullName>
    </submittedName>
</protein>
<dbReference type="InterPro" id="IPR047923">
    <property type="entry name" value="ArpA-like"/>
</dbReference>
<reference evidence="6" key="2">
    <citation type="submission" date="2020-09" db="EMBL/GenBank/DDBJ databases">
        <authorList>
            <person name="Sun Q."/>
            <person name="Zhou Y."/>
        </authorList>
    </citation>
    <scope>NUCLEOTIDE SEQUENCE</scope>
    <source>
        <strain evidence="6">CGMCC 4.5737</strain>
    </source>
</reference>
<dbReference type="SUPFAM" id="SSF46689">
    <property type="entry name" value="Homeodomain-like"/>
    <property type="match status" value="1"/>
</dbReference>